<name>M5UES0_9BACT</name>
<dbReference type="Proteomes" id="UP000011885">
    <property type="component" value="Unassembled WGS sequence"/>
</dbReference>
<reference evidence="1 2" key="1">
    <citation type="journal article" date="2013" name="Mar. Genomics">
        <title>Expression of sulfatases in Rhodopirellula baltica and the diversity of sulfatases in the genus Rhodopirellula.</title>
        <authorList>
            <person name="Wegner C.E."/>
            <person name="Richter-Heitmann T."/>
            <person name="Klindworth A."/>
            <person name="Klockow C."/>
            <person name="Richter M."/>
            <person name="Achstetter T."/>
            <person name="Glockner F.O."/>
            <person name="Harder J."/>
        </authorList>
    </citation>
    <scope>NUCLEOTIDE SEQUENCE [LARGE SCALE GENOMIC DNA]</scope>
    <source>
        <strain evidence="1 2">SM41</strain>
    </source>
</reference>
<sequence>MKISRSKSGDFGYVLENRGQCRSADKFLDWFVEAQRRLANHEAFRPSP</sequence>
<keyword evidence="2" id="KW-1185">Reference proteome</keyword>
<evidence type="ECO:0000313" key="2">
    <source>
        <dbReference type="Proteomes" id="UP000011885"/>
    </source>
</evidence>
<protein>
    <submittedName>
        <fullName evidence="1">Uncharacterized protein</fullName>
    </submittedName>
</protein>
<accession>M5UES0</accession>
<comment type="caution">
    <text evidence="1">The sequence shown here is derived from an EMBL/GenBank/DDBJ whole genome shotgun (WGS) entry which is preliminary data.</text>
</comment>
<gene>
    <name evidence="1" type="ORF">RSSM_04093</name>
</gene>
<proteinExistence type="predicted"/>
<organism evidence="1 2">
    <name type="scientific">Rhodopirellula sallentina SM41</name>
    <dbReference type="NCBI Taxonomy" id="1263870"/>
    <lineage>
        <taxon>Bacteria</taxon>
        <taxon>Pseudomonadati</taxon>
        <taxon>Planctomycetota</taxon>
        <taxon>Planctomycetia</taxon>
        <taxon>Pirellulales</taxon>
        <taxon>Pirellulaceae</taxon>
        <taxon>Rhodopirellula</taxon>
    </lineage>
</organism>
<evidence type="ECO:0000313" key="1">
    <source>
        <dbReference type="EMBL" id="EMI54498.1"/>
    </source>
</evidence>
<dbReference type="EMBL" id="ANOH01000275">
    <property type="protein sequence ID" value="EMI54498.1"/>
    <property type="molecule type" value="Genomic_DNA"/>
</dbReference>
<dbReference type="AlphaFoldDB" id="M5UES0"/>